<protein>
    <submittedName>
        <fullName evidence="1 2">Uncharacterized protein</fullName>
    </submittedName>
</protein>
<reference evidence="1 3" key="1">
    <citation type="journal article" date="2014" name="BMC Genomics">
        <title>Genome sequence of Anopheles sinensis provides insight into genetics basis of mosquito competence for malaria parasites.</title>
        <authorList>
            <person name="Zhou D."/>
            <person name="Zhang D."/>
            <person name="Ding G."/>
            <person name="Shi L."/>
            <person name="Hou Q."/>
            <person name="Ye Y."/>
            <person name="Xu Y."/>
            <person name="Zhou H."/>
            <person name="Xiong C."/>
            <person name="Li S."/>
            <person name="Yu J."/>
            <person name="Hong S."/>
            <person name="Yu X."/>
            <person name="Zou P."/>
            <person name="Chen C."/>
            <person name="Chang X."/>
            <person name="Wang W."/>
            <person name="Lv Y."/>
            <person name="Sun Y."/>
            <person name="Ma L."/>
            <person name="Shen B."/>
            <person name="Zhu C."/>
        </authorList>
    </citation>
    <scope>NUCLEOTIDE SEQUENCE [LARGE SCALE GENOMIC DNA]</scope>
</reference>
<organism evidence="1">
    <name type="scientific">Anopheles sinensis</name>
    <name type="common">Mosquito</name>
    <dbReference type="NCBI Taxonomy" id="74873"/>
    <lineage>
        <taxon>Eukaryota</taxon>
        <taxon>Metazoa</taxon>
        <taxon>Ecdysozoa</taxon>
        <taxon>Arthropoda</taxon>
        <taxon>Hexapoda</taxon>
        <taxon>Insecta</taxon>
        <taxon>Pterygota</taxon>
        <taxon>Neoptera</taxon>
        <taxon>Endopterygota</taxon>
        <taxon>Diptera</taxon>
        <taxon>Nematocera</taxon>
        <taxon>Culicoidea</taxon>
        <taxon>Culicidae</taxon>
        <taxon>Anophelinae</taxon>
        <taxon>Anopheles</taxon>
    </lineage>
</organism>
<dbReference type="VEuPathDB" id="VectorBase:ASIC000853"/>
<reference evidence="2" key="2">
    <citation type="submission" date="2020-05" db="UniProtKB">
        <authorList>
            <consortium name="EnsemblMetazoa"/>
        </authorList>
    </citation>
    <scope>IDENTIFICATION</scope>
</reference>
<dbReference type="EMBL" id="ATLV01004135">
    <property type="status" value="NOT_ANNOTATED_CDS"/>
    <property type="molecule type" value="Genomic_DNA"/>
</dbReference>
<dbReference type="AlphaFoldDB" id="A0A084VAP0"/>
<dbReference type="EnsemblMetazoa" id="ASIC000853-RA">
    <property type="protein sequence ID" value="ASIC000853-PA"/>
    <property type="gene ID" value="ASIC000853"/>
</dbReference>
<evidence type="ECO:0000313" key="3">
    <source>
        <dbReference type="Proteomes" id="UP000030765"/>
    </source>
</evidence>
<accession>A0A084VAP0</accession>
<evidence type="ECO:0000313" key="1">
    <source>
        <dbReference type="EMBL" id="KFB35034.1"/>
    </source>
</evidence>
<sequence>MFDVRRPSEATVEVDWLELTFTGAPTAREGEDVHRTYATQGWTFPWGGDGRLQPWPWPITSAYAGFNVSFGRGWTFRRVGPYQRDARTSPSYDDDDDDDVVVCARVYVCTAARSGICRCTRKRHPKPPLTRGYESGSVGWATPYSNGEGAVPFELHFTSGITRECNKRPTHTALANEHEMAAIATNAIAMADCGFHKTFAVVVPFSHKPIPLDDCNCTELESGGEKPFSMGLFSPESGALYIQNVNFDKCLG</sequence>
<dbReference type="EMBL" id="KE524190">
    <property type="protein sequence ID" value="KFB35034.1"/>
    <property type="molecule type" value="Genomic_DNA"/>
</dbReference>
<evidence type="ECO:0000313" key="2">
    <source>
        <dbReference type="EnsemblMetazoa" id="ASIC000853-PA"/>
    </source>
</evidence>
<keyword evidence="3" id="KW-1185">Reference proteome</keyword>
<name>A0A084VAP0_ANOSI</name>
<dbReference type="Proteomes" id="UP000030765">
    <property type="component" value="Unassembled WGS sequence"/>
</dbReference>
<proteinExistence type="predicted"/>
<dbReference type="VEuPathDB" id="VectorBase:ASIS017170"/>
<gene>
    <name evidence="1" type="ORF">ZHAS_00000853</name>
</gene>